<gene>
    <name evidence="4" type="ORF">NEDG_00121</name>
</gene>
<evidence type="ECO:0000256" key="1">
    <source>
        <dbReference type="ARBA" id="ARBA00004123"/>
    </source>
</evidence>
<organism evidence="4 5">
    <name type="scientific">Nematocida displodere</name>
    <dbReference type="NCBI Taxonomy" id="1805483"/>
    <lineage>
        <taxon>Eukaryota</taxon>
        <taxon>Fungi</taxon>
        <taxon>Fungi incertae sedis</taxon>
        <taxon>Microsporidia</taxon>
        <taxon>Nematocida</taxon>
    </lineage>
</organism>
<sequence length="248" mass="27954">MDGSITSSQEYETLGGFTLRHLTLKQVRSIEVESRRTTVIKCDGADVVNISVIGWITEEVGERGNGLRFIINDGTAQISCNLSTGVTNYGIIKRYTEIGTLVRIFGAIGTSDAFDSSESMVLQCRHIFPIKDGNYLSYHFAQVMKEHLENTRRVARDDGEMGDITRSYIETEHSENRSLKNIHRDIINCYKNNQGDTGLNKYIATKMLSDTYRREEVEEGIEYLKKASILFASSEDENELMVLDDAAI</sequence>
<dbReference type="Gene3D" id="2.40.50.140">
    <property type="entry name" value="Nucleic acid-binding proteins"/>
    <property type="match status" value="1"/>
</dbReference>
<keyword evidence="3" id="KW-0539">Nucleus</keyword>
<dbReference type="GeneID" id="93646471"/>
<dbReference type="PANTHER" id="PTHR13989:SF16">
    <property type="entry name" value="REPLICATION PROTEIN A2"/>
    <property type="match status" value="1"/>
</dbReference>
<dbReference type="InterPro" id="IPR012340">
    <property type="entry name" value="NA-bd_OB-fold"/>
</dbReference>
<comment type="subcellular location">
    <subcellularLocation>
        <location evidence="1">Nucleus</location>
    </subcellularLocation>
</comment>
<evidence type="ECO:0000313" key="5">
    <source>
        <dbReference type="Proteomes" id="UP000185944"/>
    </source>
</evidence>
<evidence type="ECO:0000256" key="2">
    <source>
        <dbReference type="ARBA" id="ARBA00023125"/>
    </source>
</evidence>
<dbReference type="OrthoDB" id="25571at2759"/>
<proteinExistence type="predicted"/>
<dbReference type="SUPFAM" id="SSF50249">
    <property type="entry name" value="Nucleic acid-binding proteins"/>
    <property type="match status" value="1"/>
</dbReference>
<evidence type="ECO:0000313" key="4">
    <source>
        <dbReference type="EMBL" id="OAG31646.1"/>
    </source>
</evidence>
<evidence type="ECO:0000256" key="3">
    <source>
        <dbReference type="ARBA" id="ARBA00023242"/>
    </source>
</evidence>
<dbReference type="RefSeq" id="XP_067545247.1">
    <property type="nucleotide sequence ID" value="XM_067687539.1"/>
</dbReference>
<dbReference type="GO" id="GO:0005634">
    <property type="term" value="C:nucleus"/>
    <property type="evidence" value="ECO:0007669"/>
    <property type="project" value="UniProtKB-SubCell"/>
</dbReference>
<comment type="caution">
    <text evidence="4">The sequence shown here is derived from an EMBL/GenBank/DDBJ whole genome shotgun (WGS) entry which is preliminary data.</text>
</comment>
<accession>A0A177EIU9</accession>
<dbReference type="VEuPathDB" id="MicrosporidiaDB:NEDG_00121"/>
<keyword evidence="2" id="KW-0238">DNA-binding</keyword>
<dbReference type="AlphaFoldDB" id="A0A177EIU9"/>
<dbReference type="EMBL" id="LTDL01000014">
    <property type="protein sequence ID" value="OAG31646.1"/>
    <property type="molecule type" value="Genomic_DNA"/>
</dbReference>
<dbReference type="GO" id="GO:0003677">
    <property type="term" value="F:DNA binding"/>
    <property type="evidence" value="ECO:0007669"/>
    <property type="project" value="UniProtKB-KW"/>
</dbReference>
<dbReference type="PANTHER" id="PTHR13989">
    <property type="entry name" value="REPLICATION PROTEIN A-RELATED"/>
    <property type="match status" value="1"/>
</dbReference>
<protein>
    <submittedName>
        <fullName evidence="4">Replication factor A2</fullName>
    </submittedName>
</protein>
<reference evidence="4 5" key="1">
    <citation type="submission" date="2016-02" db="EMBL/GenBank/DDBJ databases">
        <title>Discovery of a natural microsporidian pathogen with a broad tissue tropism in Caenorhabditis elegans.</title>
        <authorList>
            <person name="Luallen R.J."/>
            <person name="Reinke A.W."/>
            <person name="Tong L."/>
            <person name="Botts M.R."/>
            <person name="Felix M.-A."/>
            <person name="Troemel E.R."/>
        </authorList>
    </citation>
    <scope>NUCLEOTIDE SEQUENCE [LARGE SCALE GENOMIC DNA]</scope>
    <source>
        <strain evidence="4 5">JUm2807</strain>
    </source>
</reference>
<dbReference type="STRING" id="1805483.A0A177EIU9"/>
<dbReference type="InterPro" id="IPR040260">
    <property type="entry name" value="RFA2-like"/>
</dbReference>
<name>A0A177EIU9_9MICR</name>
<keyword evidence="5" id="KW-1185">Reference proteome</keyword>
<dbReference type="Proteomes" id="UP000185944">
    <property type="component" value="Unassembled WGS sequence"/>
</dbReference>